<reference evidence="7 8" key="1">
    <citation type="journal article" date="2014" name="MBio">
        <title>The Ordospora colligata genome; evolution of extreme reduction in microsporidia and host-to-parasite horizontal gene transfer.</title>
        <authorList>
            <person name="Pombert J.-F."/>
            <person name="Haag K.L."/>
            <person name="Beidas S."/>
            <person name="Ebert D."/>
            <person name="Keeling P.J."/>
        </authorList>
    </citation>
    <scope>NUCLEOTIDE SEQUENCE [LARGE SCALE GENOMIC DNA]</scope>
    <source>
        <strain evidence="7 8">OC4</strain>
    </source>
</reference>
<dbReference type="Pfam" id="PF17855">
    <property type="entry name" value="MCM_lid"/>
    <property type="match status" value="1"/>
</dbReference>
<dbReference type="GO" id="GO:0000724">
    <property type="term" value="P:double-strand break repair via homologous recombination"/>
    <property type="evidence" value="ECO:0007669"/>
    <property type="project" value="TreeGrafter"/>
</dbReference>
<dbReference type="InterPro" id="IPR003593">
    <property type="entry name" value="AAA+_ATPase"/>
</dbReference>
<keyword evidence="2 5" id="KW-0547">Nucleotide-binding</keyword>
<dbReference type="PROSITE" id="PS50051">
    <property type="entry name" value="MCM_2"/>
    <property type="match status" value="1"/>
</dbReference>
<organism evidence="7 8">
    <name type="scientific">Ordospora colligata OC4</name>
    <dbReference type="NCBI Taxonomy" id="1354746"/>
    <lineage>
        <taxon>Eukaryota</taxon>
        <taxon>Fungi</taxon>
        <taxon>Fungi incertae sedis</taxon>
        <taxon>Microsporidia</taxon>
        <taxon>Ordosporidae</taxon>
        <taxon>Ordospora</taxon>
    </lineage>
</organism>
<keyword evidence="8" id="KW-1185">Reference proteome</keyword>
<dbReference type="EMBL" id="JOKQ01000008">
    <property type="protein sequence ID" value="KHN69307.1"/>
    <property type="molecule type" value="Genomic_DNA"/>
</dbReference>
<dbReference type="Gene3D" id="2.40.50.140">
    <property type="entry name" value="Nucleic acid-binding proteins"/>
    <property type="match status" value="1"/>
</dbReference>
<evidence type="ECO:0000256" key="5">
    <source>
        <dbReference type="RuleBase" id="RU004070"/>
    </source>
</evidence>
<dbReference type="Proteomes" id="UP000031056">
    <property type="component" value="Unassembled WGS sequence"/>
</dbReference>
<protein>
    <recommendedName>
        <fullName evidence="1">DNA helicase</fullName>
        <ecNumber evidence="1">3.6.4.12</ecNumber>
    </recommendedName>
</protein>
<name>A0A0B2UJV0_9MICR</name>
<comment type="similarity">
    <text evidence="5">Belongs to the MCM family.</text>
</comment>
<dbReference type="VEuPathDB" id="MicrosporidiaDB:M896_080410"/>
<dbReference type="InParanoid" id="A0A0B2UJV0"/>
<evidence type="ECO:0000259" key="6">
    <source>
        <dbReference type="PROSITE" id="PS50051"/>
    </source>
</evidence>
<dbReference type="PROSITE" id="PS00847">
    <property type="entry name" value="MCM_1"/>
    <property type="match status" value="1"/>
</dbReference>
<dbReference type="InterPro" id="IPR027417">
    <property type="entry name" value="P-loop_NTPase"/>
</dbReference>
<dbReference type="GO" id="GO:0016787">
    <property type="term" value="F:hydrolase activity"/>
    <property type="evidence" value="ECO:0007669"/>
    <property type="project" value="UniProtKB-KW"/>
</dbReference>
<sequence length="562" mass="62773">MEVQNEIDLIQLCERNPELANSIAVDVSAHPDVYRKTLKNIPCALFSSRALNSKNINKIVTVEGTVIKVYEVLIRNVSNEMVCLKCNSKTYAKLSGNKKQKTSCDSCGSSVVKDKRSFGEPIPSQRIRLQDIGNSESMSETLEIVLEKELAGKFYPGDKLLITGVILTKWKIFRAGEQMLGSMYMHALDVYKHKEESMNDLFSRNCILKLEELDRFERRLFLIRSFAEEIEGFENVKLGLLLALISGSGKPDGKSTRSNTHVLLVGDAGMGKSHMLKTCIRLVSPAVLINGTGTTQAGLTTCAVKQGKEWTLEAGALVLADTGICCIDEFNKLRLNEKNGLLEAMEQQTLSIAKAGMVSSLNTRCSVIASAGTKYRYDLNKSVSENTTITTPLISRFDLIFGMFDGKNEEFDTLVAEKILSRKSGIDSVDKGEMTYWIGTMLRNYISMVRKQNNVISEDLNEILLGYYHYKRRTDGINEFNTIRMLESLVRLTEAHSKLMNSECTSEDDAYAVILLLEASLGSKPLANINIKKMFLDETCYNNAIYAVKEVIKINGKTRHSK</sequence>
<dbReference type="SUPFAM" id="SSF52540">
    <property type="entry name" value="P-loop containing nucleoside triphosphate hydrolases"/>
    <property type="match status" value="1"/>
</dbReference>
<dbReference type="GO" id="GO:0043596">
    <property type="term" value="C:nuclear replication fork"/>
    <property type="evidence" value="ECO:0007669"/>
    <property type="project" value="UniProtKB-ARBA"/>
</dbReference>
<dbReference type="EC" id="3.6.4.12" evidence="1"/>
<dbReference type="GO" id="GO:0006279">
    <property type="term" value="P:premeiotic DNA replication"/>
    <property type="evidence" value="ECO:0007669"/>
    <property type="project" value="UniProtKB-ARBA"/>
</dbReference>
<dbReference type="InterPro" id="IPR041562">
    <property type="entry name" value="MCM_lid"/>
</dbReference>
<dbReference type="SUPFAM" id="SSF50249">
    <property type="entry name" value="Nucleic acid-binding proteins"/>
    <property type="match status" value="1"/>
</dbReference>
<accession>A0A0B2UJV0</accession>
<dbReference type="PRINTS" id="PR01657">
    <property type="entry name" value="MCMFAMILY"/>
</dbReference>
<evidence type="ECO:0000256" key="3">
    <source>
        <dbReference type="ARBA" id="ARBA00022840"/>
    </source>
</evidence>
<dbReference type="GeneID" id="26262081"/>
<dbReference type="Gene3D" id="2.20.28.10">
    <property type="match status" value="1"/>
</dbReference>
<dbReference type="GO" id="GO:0005656">
    <property type="term" value="C:nuclear pre-replicative complex"/>
    <property type="evidence" value="ECO:0007669"/>
    <property type="project" value="UniProtKB-ARBA"/>
</dbReference>
<proteinExistence type="inferred from homology"/>
<dbReference type="GO" id="GO:0042555">
    <property type="term" value="C:MCM complex"/>
    <property type="evidence" value="ECO:0007669"/>
    <property type="project" value="UniProtKB-ARBA"/>
</dbReference>
<dbReference type="Gene3D" id="3.40.50.300">
    <property type="entry name" value="P-loop containing nucleotide triphosphate hydrolases"/>
    <property type="match status" value="1"/>
</dbReference>
<dbReference type="Pfam" id="PF00493">
    <property type="entry name" value="MCM"/>
    <property type="match status" value="1"/>
</dbReference>
<dbReference type="GO" id="GO:0005524">
    <property type="term" value="F:ATP binding"/>
    <property type="evidence" value="ECO:0007669"/>
    <property type="project" value="UniProtKB-KW"/>
</dbReference>
<dbReference type="SMART" id="SM00382">
    <property type="entry name" value="AAA"/>
    <property type="match status" value="1"/>
</dbReference>
<dbReference type="STRING" id="1354746.A0A0B2UJV0"/>
<dbReference type="InterPro" id="IPR001208">
    <property type="entry name" value="MCM_dom"/>
</dbReference>
<evidence type="ECO:0000256" key="1">
    <source>
        <dbReference type="ARBA" id="ARBA00012551"/>
    </source>
</evidence>
<evidence type="ECO:0000313" key="7">
    <source>
        <dbReference type="EMBL" id="KHN69307.1"/>
    </source>
</evidence>
<dbReference type="GO" id="GO:0017116">
    <property type="term" value="F:single-stranded DNA helicase activity"/>
    <property type="evidence" value="ECO:0007669"/>
    <property type="project" value="TreeGrafter"/>
</dbReference>
<dbReference type="PANTHER" id="PTHR11630:SF48">
    <property type="entry name" value="DNA HELICASE MCM9"/>
    <property type="match status" value="1"/>
</dbReference>
<dbReference type="InterPro" id="IPR031327">
    <property type="entry name" value="MCM"/>
</dbReference>
<gene>
    <name evidence="7" type="ORF">M896_080410</name>
</gene>
<dbReference type="AlphaFoldDB" id="A0A0B2UJV0"/>
<dbReference type="InterPro" id="IPR012340">
    <property type="entry name" value="NA-bd_OB-fold"/>
</dbReference>
<dbReference type="InterPro" id="IPR033762">
    <property type="entry name" value="MCM_OB"/>
</dbReference>
<evidence type="ECO:0000313" key="8">
    <source>
        <dbReference type="Proteomes" id="UP000031056"/>
    </source>
</evidence>
<dbReference type="HOGENOM" id="CLU_000995_7_2_1"/>
<feature type="domain" description="MCM C-terminal AAA(+) ATPase" evidence="6">
    <location>
        <begin position="222"/>
        <end position="419"/>
    </location>
</feature>
<dbReference type="Pfam" id="PF17207">
    <property type="entry name" value="MCM_OB"/>
    <property type="match status" value="1"/>
</dbReference>
<dbReference type="PANTHER" id="PTHR11630">
    <property type="entry name" value="DNA REPLICATION LICENSING FACTOR MCM FAMILY MEMBER"/>
    <property type="match status" value="1"/>
</dbReference>
<dbReference type="RefSeq" id="XP_014563349.1">
    <property type="nucleotide sequence ID" value="XM_014707863.1"/>
</dbReference>
<dbReference type="GO" id="GO:0003697">
    <property type="term" value="F:single-stranded DNA binding"/>
    <property type="evidence" value="ECO:0007669"/>
    <property type="project" value="TreeGrafter"/>
</dbReference>
<keyword evidence="4 5" id="KW-0238">DNA-binding</keyword>
<keyword evidence="3 5" id="KW-0067">ATP-binding</keyword>
<evidence type="ECO:0000256" key="2">
    <source>
        <dbReference type="ARBA" id="ARBA00022741"/>
    </source>
</evidence>
<dbReference type="OrthoDB" id="6274823at2759"/>
<evidence type="ECO:0000256" key="4">
    <source>
        <dbReference type="ARBA" id="ARBA00023125"/>
    </source>
</evidence>
<dbReference type="GO" id="GO:0031261">
    <property type="term" value="C:DNA replication preinitiation complex"/>
    <property type="evidence" value="ECO:0007669"/>
    <property type="project" value="UniProtKB-ARBA"/>
</dbReference>
<comment type="caution">
    <text evidence="7">The sequence shown here is derived from an EMBL/GenBank/DDBJ whole genome shotgun (WGS) entry which is preliminary data.</text>
</comment>
<dbReference type="SMART" id="SM00350">
    <property type="entry name" value="MCM"/>
    <property type="match status" value="1"/>
</dbReference>
<dbReference type="InterPro" id="IPR018525">
    <property type="entry name" value="MCM_CS"/>
</dbReference>